<organism evidence="2 3">
    <name type="scientific">Symbiodinium natans</name>
    <dbReference type="NCBI Taxonomy" id="878477"/>
    <lineage>
        <taxon>Eukaryota</taxon>
        <taxon>Sar</taxon>
        <taxon>Alveolata</taxon>
        <taxon>Dinophyceae</taxon>
        <taxon>Suessiales</taxon>
        <taxon>Symbiodiniaceae</taxon>
        <taxon>Symbiodinium</taxon>
    </lineage>
</organism>
<name>A0A812MBS4_9DINO</name>
<comment type="caution">
    <text evidence="2">The sequence shown here is derived from an EMBL/GenBank/DDBJ whole genome shotgun (WGS) entry which is preliminary data.</text>
</comment>
<feature type="region of interest" description="Disordered" evidence="1">
    <location>
        <begin position="194"/>
        <end position="268"/>
    </location>
</feature>
<evidence type="ECO:0000313" key="2">
    <source>
        <dbReference type="EMBL" id="CAE7258942.1"/>
    </source>
</evidence>
<evidence type="ECO:0000256" key="1">
    <source>
        <dbReference type="SAM" id="MobiDB-lite"/>
    </source>
</evidence>
<reference evidence="2" key="1">
    <citation type="submission" date="2021-02" db="EMBL/GenBank/DDBJ databases">
        <authorList>
            <person name="Dougan E. K."/>
            <person name="Rhodes N."/>
            <person name="Thang M."/>
            <person name="Chan C."/>
        </authorList>
    </citation>
    <scope>NUCLEOTIDE SEQUENCE</scope>
</reference>
<dbReference type="Proteomes" id="UP000604046">
    <property type="component" value="Unassembled WGS sequence"/>
</dbReference>
<keyword evidence="3" id="KW-1185">Reference proteome</keyword>
<accession>A0A812MBS4</accession>
<dbReference type="OrthoDB" id="427905at2759"/>
<gene>
    <name evidence="2" type="primary">secG</name>
    <name evidence="2" type="ORF">SNAT2548_LOCUS13484</name>
</gene>
<feature type="compositionally biased region" description="Acidic residues" evidence="1">
    <location>
        <begin position="207"/>
        <end position="233"/>
    </location>
</feature>
<evidence type="ECO:0000313" key="3">
    <source>
        <dbReference type="Proteomes" id="UP000604046"/>
    </source>
</evidence>
<proteinExistence type="predicted"/>
<sequence>MQDGKARALQAAMIDDEFYVHQIHLQKLMKKLAKNKNMSPKEKKAARIMEIAQSEAHELSRMLLKRIASPQIQDMVHERRQDFEASFRCWGLLRFNNVKRDDAFWKREIERRVDVFVDQGSTPLQKKDFDFRVRRFLTEFCMRSNVIRVSEALAMVSKSISGKKRDDVQTWPAYVVTLLRKFDPEVNAFIASRESQNPRLSKQEAEDVKDDEADPEEEEDELDSGSDSDDGEDAGSLSDTLDTYNQAPAQSPEPDQPLSEEASGFAFQ</sequence>
<feature type="compositionally biased region" description="Polar residues" evidence="1">
    <location>
        <begin position="240"/>
        <end position="249"/>
    </location>
</feature>
<dbReference type="AlphaFoldDB" id="A0A812MBS4"/>
<protein>
    <submittedName>
        <fullName evidence="2">SecG protein</fullName>
    </submittedName>
</protein>
<dbReference type="EMBL" id="CAJNDS010001424">
    <property type="protein sequence ID" value="CAE7258942.1"/>
    <property type="molecule type" value="Genomic_DNA"/>
</dbReference>